<dbReference type="Proteomes" id="UP001058872">
    <property type="component" value="Chromosome"/>
</dbReference>
<proteinExistence type="predicted"/>
<feature type="compositionally biased region" description="Basic and acidic residues" evidence="1">
    <location>
        <begin position="111"/>
        <end position="125"/>
    </location>
</feature>
<feature type="region of interest" description="Disordered" evidence="1">
    <location>
        <begin position="111"/>
        <end position="136"/>
    </location>
</feature>
<dbReference type="AlphaFoldDB" id="A0AAE9NFI5"/>
<evidence type="ECO:0000256" key="1">
    <source>
        <dbReference type="SAM" id="MobiDB-lite"/>
    </source>
</evidence>
<protein>
    <submittedName>
        <fullName evidence="2">Uncharacterized protein</fullName>
    </submittedName>
</protein>
<evidence type="ECO:0000313" key="2">
    <source>
        <dbReference type="EMBL" id="UUO68702.1"/>
    </source>
</evidence>
<gene>
    <name evidence="2" type="ORF">DCM83_28115</name>
</gene>
<reference evidence="2" key="1">
    <citation type="submission" date="2018-04" db="EMBL/GenBank/DDBJ databases">
        <title>Genomes of Endosymbiotic and Endophytic Bradyrhizobium Publication status.</title>
        <authorList>
            <person name="Guha S."/>
            <person name="Jorrin B."/>
            <person name="Sarkar M."/>
            <person name="Poole P.S."/>
            <person name="DasGupta M."/>
        </authorList>
    </citation>
    <scope>NUCLEOTIDE SEQUENCE</scope>
    <source>
        <strain evidence="2">WBOS16</strain>
    </source>
</reference>
<accession>A0AAE9NFI5</accession>
<organism evidence="2 3">
    <name type="scientific">Bradyrhizobium betae</name>
    <dbReference type="NCBI Taxonomy" id="244734"/>
    <lineage>
        <taxon>Bacteria</taxon>
        <taxon>Pseudomonadati</taxon>
        <taxon>Pseudomonadota</taxon>
        <taxon>Alphaproteobacteria</taxon>
        <taxon>Hyphomicrobiales</taxon>
        <taxon>Nitrobacteraceae</taxon>
        <taxon>Bradyrhizobium</taxon>
    </lineage>
</organism>
<name>A0AAE9NFI5_9BRAD</name>
<sequence>MGIPFDQQQLRDDPPWLVRHDLPAKRGRGRPPNHPALEDFTLEQVDRIYPWLCRRLKARPVAQKRTADHEAISERAYKLLTDWAGERFPNINWTTLRNKHTLWKLRSISEEDRRNSEDFDAEIERQFPQGRTTRHP</sequence>
<dbReference type="EMBL" id="CP028989">
    <property type="protein sequence ID" value="UUO68702.1"/>
    <property type="molecule type" value="Genomic_DNA"/>
</dbReference>
<dbReference type="RefSeq" id="WP_257175616.1">
    <property type="nucleotide sequence ID" value="NZ_CP028989.1"/>
</dbReference>
<evidence type="ECO:0000313" key="3">
    <source>
        <dbReference type="Proteomes" id="UP001058872"/>
    </source>
</evidence>